<dbReference type="EMBL" id="JAINUF010000022">
    <property type="protein sequence ID" value="KAJ8333744.1"/>
    <property type="molecule type" value="Genomic_DNA"/>
</dbReference>
<protein>
    <submittedName>
        <fullName evidence="1">Uncharacterized protein</fullName>
    </submittedName>
</protein>
<dbReference type="Proteomes" id="UP001152622">
    <property type="component" value="Chromosome 22"/>
</dbReference>
<comment type="caution">
    <text evidence="1">The sequence shown here is derived from an EMBL/GenBank/DDBJ whole genome shotgun (WGS) entry which is preliminary data.</text>
</comment>
<accession>A0A9Q1E7P2</accession>
<sequence>MSSDGQEVMEQSVVEMALPTRRKFRQLTKDQLVRLAAEQEVESVLKGKAQVAFAALDPRMGLEYESLKMAVLTAYGGVPEAYRQRFRTVKRRDGNPVTLSPVVHGLKGKGTVILFAMVADGLVMCSRSVPNAPSWRVGLRLWRWWPP</sequence>
<reference evidence="1" key="1">
    <citation type="journal article" date="2023" name="Science">
        <title>Genome structures resolve the early diversification of teleost fishes.</title>
        <authorList>
            <person name="Parey E."/>
            <person name="Louis A."/>
            <person name="Montfort J."/>
            <person name="Bouchez O."/>
            <person name="Roques C."/>
            <person name="Iampietro C."/>
            <person name="Lluch J."/>
            <person name="Castinel A."/>
            <person name="Donnadieu C."/>
            <person name="Desvignes T."/>
            <person name="Floi Bucao C."/>
            <person name="Jouanno E."/>
            <person name="Wen M."/>
            <person name="Mejri S."/>
            <person name="Dirks R."/>
            <person name="Jansen H."/>
            <person name="Henkel C."/>
            <person name="Chen W.J."/>
            <person name="Zahm M."/>
            <person name="Cabau C."/>
            <person name="Klopp C."/>
            <person name="Thompson A.W."/>
            <person name="Robinson-Rechavi M."/>
            <person name="Braasch I."/>
            <person name="Lecointre G."/>
            <person name="Bobe J."/>
            <person name="Postlethwait J.H."/>
            <person name="Berthelot C."/>
            <person name="Roest Crollius H."/>
            <person name="Guiguen Y."/>
        </authorList>
    </citation>
    <scope>NUCLEOTIDE SEQUENCE</scope>
    <source>
        <strain evidence="1">WJC10195</strain>
    </source>
</reference>
<dbReference type="AlphaFoldDB" id="A0A9Q1E7P2"/>
<gene>
    <name evidence="1" type="ORF">SKAU_G00410630</name>
</gene>
<evidence type="ECO:0000313" key="1">
    <source>
        <dbReference type="EMBL" id="KAJ8333744.1"/>
    </source>
</evidence>
<proteinExistence type="predicted"/>
<organism evidence="1 2">
    <name type="scientific">Synaphobranchus kaupii</name>
    <name type="common">Kaup's arrowtooth eel</name>
    <dbReference type="NCBI Taxonomy" id="118154"/>
    <lineage>
        <taxon>Eukaryota</taxon>
        <taxon>Metazoa</taxon>
        <taxon>Chordata</taxon>
        <taxon>Craniata</taxon>
        <taxon>Vertebrata</taxon>
        <taxon>Euteleostomi</taxon>
        <taxon>Actinopterygii</taxon>
        <taxon>Neopterygii</taxon>
        <taxon>Teleostei</taxon>
        <taxon>Anguilliformes</taxon>
        <taxon>Synaphobranchidae</taxon>
        <taxon>Synaphobranchus</taxon>
    </lineage>
</organism>
<keyword evidence="2" id="KW-1185">Reference proteome</keyword>
<evidence type="ECO:0000313" key="2">
    <source>
        <dbReference type="Proteomes" id="UP001152622"/>
    </source>
</evidence>
<name>A0A9Q1E7P2_SYNKA</name>